<feature type="transmembrane region" description="Helical" evidence="1">
    <location>
        <begin position="288"/>
        <end position="308"/>
    </location>
</feature>
<proteinExistence type="predicted"/>
<name>A0ABQ6VBK2_9MICO</name>
<feature type="transmembrane region" description="Helical" evidence="1">
    <location>
        <begin position="158"/>
        <end position="181"/>
    </location>
</feature>
<dbReference type="RefSeq" id="WP_151458354.1">
    <property type="nucleotide sequence ID" value="NZ_WAAO01000001.1"/>
</dbReference>
<keyword evidence="1" id="KW-1133">Transmembrane helix</keyword>
<reference evidence="3" key="1">
    <citation type="submission" date="2019-09" db="EMBL/GenBank/DDBJ databases">
        <title>Whole genome sequencing of Microbacterium maritypicum.</title>
        <authorList>
            <person name="Lenchi N."/>
        </authorList>
    </citation>
    <scope>NUCLEOTIDE SEQUENCE [LARGE SCALE GENOMIC DNA]</scope>
    <source>
        <strain evidence="3">G1</strain>
    </source>
</reference>
<dbReference type="Proteomes" id="UP000478836">
    <property type="component" value="Unassembled WGS sequence"/>
</dbReference>
<feature type="transmembrane region" description="Helical" evidence="1">
    <location>
        <begin position="209"/>
        <end position="231"/>
    </location>
</feature>
<gene>
    <name evidence="2" type="ORF">F6A08_00975</name>
</gene>
<protein>
    <recommendedName>
        <fullName evidence="4">ABC transporter permease</fullName>
    </recommendedName>
</protein>
<evidence type="ECO:0000313" key="3">
    <source>
        <dbReference type="Proteomes" id="UP000478836"/>
    </source>
</evidence>
<comment type="caution">
    <text evidence="2">The sequence shown here is derived from an EMBL/GenBank/DDBJ whole genome shotgun (WGS) entry which is preliminary data.</text>
</comment>
<accession>A0ABQ6VBK2</accession>
<dbReference type="GeneID" id="77474995"/>
<feature type="transmembrane region" description="Helical" evidence="1">
    <location>
        <begin position="238"/>
        <end position="256"/>
    </location>
</feature>
<keyword evidence="1" id="KW-0812">Transmembrane</keyword>
<dbReference type="EMBL" id="WAAO01000001">
    <property type="protein sequence ID" value="KAB1866434.1"/>
    <property type="molecule type" value="Genomic_DNA"/>
</dbReference>
<evidence type="ECO:0000313" key="2">
    <source>
        <dbReference type="EMBL" id="KAB1866434.1"/>
    </source>
</evidence>
<evidence type="ECO:0000256" key="1">
    <source>
        <dbReference type="SAM" id="Phobius"/>
    </source>
</evidence>
<sequence length="317" mass="33329">MQTLFREIRREFRWITSSKLVLVLAGAVLAMTAWGAVSGATSALQLVGQFRSTLRDYQEHGEDIATALAAPSEVSGSTQQQIIANPLRYDLDQAVQGLTQMTGTGAAASALSLSALVFFPVVGFALGLFMGTHDTRSGSIAFRWPQVGLRGVVISKPLTIVLTMLALGAATAALSALASLATSPIVMGRVDALPLESFSVDGPSPSRPFAIGLLSVLIGTAFASFGLLVGVSTRNRTIVLTAFVMLYFLLPMLGSLDPRNLISLAGNGVFSFVGQFRPQTIGDNDPSLGILAVVLLLVVSAAATPPVWRMRARLPSV</sequence>
<keyword evidence="3" id="KW-1185">Reference proteome</keyword>
<evidence type="ECO:0008006" key="4">
    <source>
        <dbReference type="Google" id="ProtNLM"/>
    </source>
</evidence>
<feature type="transmembrane region" description="Helical" evidence="1">
    <location>
        <begin position="106"/>
        <end position="129"/>
    </location>
</feature>
<keyword evidence="1" id="KW-0472">Membrane</keyword>
<organism evidence="2 3">
    <name type="scientific">Microbacterium algeriense</name>
    <dbReference type="NCBI Taxonomy" id="2615184"/>
    <lineage>
        <taxon>Bacteria</taxon>
        <taxon>Bacillati</taxon>
        <taxon>Actinomycetota</taxon>
        <taxon>Actinomycetes</taxon>
        <taxon>Micrococcales</taxon>
        <taxon>Microbacteriaceae</taxon>
        <taxon>Microbacterium</taxon>
    </lineage>
</organism>